<keyword evidence="9" id="KW-1185">Reference proteome</keyword>
<dbReference type="PANTHER" id="PTHR42813:SF3">
    <property type="entry name" value="GLUTATHIONE-INDEPENDENT FORMALDEHYDE DEHYDROGENASE"/>
    <property type="match status" value="1"/>
</dbReference>
<sequence>MAFSNGSMLAVVWNGTPYNMSVESRPIPTIVNQTDAIVRMSSAAICGSDLHVYHGIYGSAEPGWVIGHEGVGYIENLGDSVYQHAVGDYVVIPDNFGNGVYPDLKPAAGMTPGYGPDYTEGQDVGGCQAEYVRVPFANFTLYPVPTTNGTWNTSKELDYVMTSDVFATPWEGLTWAGFEAGDTVAVFGAGPVGQMAAYAAIIRGASRVYAIDRIQQLLDLAESIGAIPIDYRNGDAVAQIMARDPGGVARSIDAVGFEARSANGTIDENIVLNQTLQVTQINGGIGVLGIYSA</sequence>
<dbReference type="InterPro" id="IPR013154">
    <property type="entry name" value="ADH-like_N"/>
</dbReference>
<dbReference type="Proteomes" id="UP001280581">
    <property type="component" value="Unassembled WGS sequence"/>
</dbReference>
<evidence type="ECO:0000313" key="9">
    <source>
        <dbReference type="Proteomes" id="UP001280581"/>
    </source>
</evidence>
<protein>
    <recommendedName>
        <fullName evidence="7">Alcohol dehydrogenase-like N-terminal domain-containing protein</fullName>
    </recommendedName>
</protein>
<dbReference type="GO" id="GO:0008270">
    <property type="term" value="F:zinc ion binding"/>
    <property type="evidence" value="ECO:0007669"/>
    <property type="project" value="InterPro"/>
</dbReference>
<dbReference type="Pfam" id="PF08240">
    <property type="entry name" value="ADH_N"/>
    <property type="match status" value="1"/>
</dbReference>
<organism evidence="8 9">
    <name type="scientific">Pseudopithomyces chartarum</name>
    <dbReference type="NCBI Taxonomy" id="1892770"/>
    <lineage>
        <taxon>Eukaryota</taxon>
        <taxon>Fungi</taxon>
        <taxon>Dikarya</taxon>
        <taxon>Ascomycota</taxon>
        <taxon>Pezizomycotina</taxon>
        <taxon>Dothideomycetes</taxon>
        <taxon>Pleosporomycetidae</taxon>
        <taxon>Pleosporales</taxon>
        <taxon>Massarineae</taxon>
        <taxon>Didymosphaeriaceae</taxon>
        <taxon>Pseudopithomyces</taxon>
    </lineage>
</organism>
<evidence type="ECO:0000256" key="3">
    <source>
        <dbReference type="ARBA" id="ARBA00022723"/>
    </source>
</evidence>
<dbReference type="InterPro" id="IPR036291">
    <property type="entry name" value="NAD(P)-bd_dom_sf"/>
</dbReference>
<accession>A0AAN6LRN8</accession>
<dbReference type="EMBL" id="WVTA01000013">
    <property type="protein sequence ID" value="KAK3202997.1"/>
    <property type="molecule type" value="Genomic_DNA"/>
</dbReference>
<comment type="caution">
    <text evidence="8">The sequence shown here is derived from an EMBL/GenBank/DDBJ whole genome shotgun (WGS) entry which is preliminary data.</text>
</comment>
<dbReference type="InterPro" id="IPR002328">
    <property type="entry name" value="ADH_Zn_CS"/>
</dbReference>
<reference evidence="8 9" key="1">
    <citation type="submission" date="2021-02" db="EMBL/GenBank/DDBJ databases">
        <title>Genome assembly of Pseudopithomyces chartarum.</title>
        <authorList>
            <person name="Jauregui R."/>
            <person name="Singh J."/>
            <person name="Voisey C."/>
        </authorList>
    </citation>
    <scope>NUCLEOTIDE SEQUENCE [LARGE SCALE GENOMIC DNA]</scope>
    <source>
        <strain evidence="8 9">AGR01</strain>
    </source>
</reference>
<keyword evidence="5" id="KW-0560">Oxidoreductase</keyword>
<name>A0AAN6LRN8_9PLEO</name>
<dbReference type="Gene3D" id="3.90.180.10">
    <property type="entry name" value="Medium-chain alcohol dehydrogenases, catalytic domain"/>
    <property type="match status" value="1"/>
</dbReference>
<dbReference type="AlphaFoldDB" id="A0AAN6LRN8"/>
<evidence type="ECO:0000259" key="7">
    <source>
        <dbReference type="Pfam" id="PF08240"/>
    </source>
</evidence>
<dbReference type="Gene3D" id="3.40.50.720">
    <property type="entry name" value="NAD(P)-binding Rossmann-like Domain"/>
    <property type="match status" value="1"/>
</dbReference>
<comment type="similarity">
    <text evidence="2">Belongs to the zinc-containing alcohol dehydrogenase family.</text>
</comment>
<keyword evidence="6" id="KW-0520">NAD</keyword>
<feature type="domain" description="Alcohol dehydrogenase-like N-terminal" evidence="7">
    <location>
        <begin position="33"/>
        <end position="143"/>
    </location>
</feature>
<dbReference type="InterPro" id="IPR011032">
    <property type="entry name" value="GroES-like_sf"/>
</dbReference>
<dbReference type="GO" id="GO:0016491">
    <property type="term" value="F:oxidoreductase activity"/>
    <property type="evidence" value="ECO:0007669"/>
    <property type="project" value="UniProtKB-KW"/>
</dbReference>
<keyword evidence="3" id="KW-0479">Metal-binding</keyword>
<dbReference type="PROSITE" id="PS00059">
    <property type="entry name" value="ADH_ZINC"/>
    <property type="match status" value="1"/>
</dbReference>
<evidence type="ECO:0000256" key="6">
    <source>
        <dbReference type="ARBA" id="ARBA00023027"/>
    </source>
</evidence>
<evidence type="ECO:0000256" key="5">
    <source>
        <dbReference type="ARBA" id="ARBA00023002"/>
    </source>
</evidence>
<dbReference type="SUPFAM" id="SSF50129">
    <property type="entry name" value="GroES-like"/>
    <property type="match status" value="1"/>
</dbReference>
<comment type="cofactor">
    <cofactor evidence="1">
        <name>Zn(2+)</name>
        <dbReference type="ChEBI" id="CHEBI:29105"/>
    </cofactor>
</comment>
<gene>
    <name evidence="8" type="ORF">GRF29_154g1413367</name>
</gene>
<dbReference type="SUPFAM" id="SSF51735">
    <property type="entry name" value="NAD(P)-binding Rossmann-fold domains"/>
    <property type="match status" value="1"/>
</dbReference>
<dbReference type="PANTHER" id="PTHR42813">
    <property type="entry name" value="ZINC-TYPE ALCOHOL DEHYDROGENASE-LIKE"/>
    <property type="match status" value="1"/>
</dbReference>
<evidence type="ECO:0000313" key="8">
    <source>
        <dbReference type="EMBL" id="KAK3202997.1"/>
    </source>
</evidence>
<evidence type="ECO:0000256" key="1">
    <source>
        <dbReference type="ARBA" id="ARBA00001947"/>
    </source>
</evidence>
<keyword evidence="4" id="KW-0862">Zinc</keyword>
<evidence type="ECO:0000256" key="4">
    <source>
        <dbReference type="ARBA" id="ARBA00022833"/>
    </source>
</evidence>
<evidence type="ECO:0000256" key="2">
    <source>
        <dbReference type="ARBA" id="ARBA00008072"/>
    </source>
</evidence>
<proteinExistence type="inferred from homology"/>